<evidence type="ECO:0000313" key="5">
    <source>
        <dbReference type="EMBL" id="GGG26908.1"/>
    </source>
</evidence>
<protein>
    <recommendedName>
        <fullName evidence="7">Thrombospondin type 3 repeat-containing protein</fullName>
    </recommendedName>
</protein>
<dbReference type="EMBL" id="BMIX01000001">
    <property type="protein sequence ID" value="GGG26908.1"/>
    <property type="molecule type" value="Genomic_DNA"/>
</dbReference>
<sequence>MKNIKSYIAYLAVFALLFTSCSKEEGNPGNLETPEVASLSFATVLNDLTRSAEKAHLNDFPVCSEATPSYVVVQISGEGYDGPASLEIPLSDTPGDYDDDGEAEYFTLENSNLELPEGNYLLNFFAVYDSGDNLIWVAPSTEEEGTLANFVNNPLPLNINLVAGTKKYVDVDVLCYDKRMVNEYGYLFFELETNTALDFCFFANYCIGDRHFVANYSVSIWLGVDDDGTPLYTNIPAPISAEGEFSAAPLCFALPSPPEGVDEDEPYLYYEVTLEPWNGYYPNPGDDVITGTLSLNDIEANFDGEDNVDYEHLRFGCDPDQNVCPGQDNDDDGLGASCDNCPDEFNPDQADSDNDGLGNACDNCPEDSNPNQTDSDEDGVGDECDICDEGDDTIDTDQDGIPDACDRCPTLGGTENFFGCPSDPCIEGDDSDGDGYRGLCDNCPDVSNVDQADSDQDGVGDACDECPGFDDGEDIDGDGVPNGCDVCEDGDDTVDSDGNGVPDDCENTNGGGACETAFMFGNTPINSFSNANRWGWAENFDQSDDTETYKIWAGAGQNDLSKGTHVGNATVTLNGDGDVELSISLFSGFSLDELHVNLSEAQPSGNVAKAPGQYNRNGEVNANTLNYTFDFNNTDGDFWIIVHTVTCGIND</sequence>
<dbReference type="RefSeq" id="WP_011709930.1">
    <property type="nucleotide sequence ID" value="NZ_BMIX01000001.1"/>
</dbReference>
<proteinExistence type="predicted"/>
<comment type="caution">
    <text evidence="5">The sequence shown here is derived from an EMBL/GenBank/DDBJ whole genome shotgun (WGS) entry which is preliminary data.</text>
</comment>
<feature type="signal peptide" evidence="4">
    <location>
        <begin position="1"/>
        <end position="25"/>
    </location>
</feature>
<dbReference type="Pfam" id="PF02412">
    <property type="entry name" value="TSP_3"/>
    <property type="match status" value="4"/>
</dbReference>
<dbReference type="InterPro" id="IPR003367">
    <property type="entry name" value="Thrombospondin_3-like_rpt"/>
</dbReference>
<evidence type="ECO:0000256" key="2">
    <source>
        <dbReference type="ARBA" id="ARBA00022837"/>
    </source>
</evidence>
<evidence type="ECO:0000256" key="4">
    <source>
        <dbReference type="SAM" id="SignalP"/>
    </source>
</evidence>
<keyword evidence="1 4" id="KW-0732">Signal</keyword>
<feature type="region of interest" description="Disordered" evidence="3">
    <location>
        <begin position="346"/>
        <end position="383"/>
    </location>
</feature>
<gene>
    <name evidence="5" type="ORF">GCM10011532_07880</name>
</gene>
<dbReference type="PANTHER" id="PTHR10199:SF100">
    <property type="entry name" value="THROMBOSPONDIN, ISOFORM A"/>
    <property type="match status" value="1"/>
</dbReference>
<organism evidence="5 6">
    <name type="scientific">Christiangramia forsetii</name>
    <dbReference type="NCBI Taxonomy" id="411153"/>
    <lineage>
        <taxon>Bacteria</taxon>
        <taxon>Pseudomonadati</taxon>
        <taxon>Bacteroidota</taxon>
        <taxon>Flavobacteriia</taxon>
        <taxon>Flavobacteriales</taxon>
        <taxon>Flavobacteriaceae</taxon>
        <taxon>Christiangramia</taxon>
    </lineage>
</organism>
<dbReference type="PROSITE" id="PS51257">
    <property type="entry name" value="PROKAR_LIPOPROTEIN"/>
    <property type="match status" value="1"/>
</dbReference>
<dbReference type="PANTHER" id="PTHR10199">
    <property type="entry name" value="THROMBOSPONDIN"/>
    <property type="match status" value="1"/>
</dbReference>
<keyword evidence="6" id="KW-1185">Reference proteome</keyword>
<reference evidence="6" key="1">
    <citation type="journal article" date="2019" name="Int. J. Syst. Evol. Microbiol.">
        <title>The Global Catalogue of Microorganisms (GCM) 10K type strain sequencing project: providing services to taxonomists for standard genome sequencing and annotation.</title>
        <authorList>
            <consortium name="The Broad Institute Genomics Platform"/>
            <consortium name="The Broad Institute Genome Sequencing Center for Infectious Disease"/>
            <person name="Wu L."/>
            <person name="Ma J."/>
        </authorList>
    </citation>
    <scope>NUCLEOTIDE SEQUENCE [LARGE SCALE GENOMIC DNA]</scope>
    <source>
        <strain evidence="6">CGMCC 1.15422</strain>
    </source>
</reference>
<dbReference type="InterPro" id="IPR028974">
    <property type="entry name" value="TSP_type-3_rpt"/>
</dbReference>
<feature type="chain" id="PRO_5047045053" description="Thrombospondin type 3 repeat-containing protein" evidence="4">
    <location>
        <begin position="26"/>
        <end position="651"/>
    </location>
</feature>
<evidence type="ECO:0000256" key="3">
    <source>
        <dbReference type="SAM" id="MobiDB-lite"/>
    </source>
</evidence>
<accession>A0ABQ1WDQ4</accession>
<dbReference type="Proteomes" id="UP000605733">
    <property type="component" value="Unassembled WGS sequence"/>
</dbReference>
<dbReference type="Gene3D" id="4.10.1080.10">
    <property type="entry name" value="TSP type-3 repeat"/>
    <property type="match status" value="2"/>
</dbReference>
<evidence type="ECO:0000256" key="1">
    <source>
        <dbReference type="ARBA" id="ARBA00022729"/>
    </source>
</evidence>
<evidence type="ECO:0000313" key="6">
    <source>
        <dbReference type="Proteomes" id="UP000605733"/>
    </source>
</evidence>
<name>A0ABQ1WDQ4_9FLAO</name>
<keyword evidence="2" id="KW-0106">Calcium</keyword>
<evidence type="ECO:0008006" key="7">
    <source>
        <dbReference type="Google" id="ProtNLM"/>
    </source>
</evidence>
<feature type="compositionally biased region" description="Acidic residues" evidence="3">
    <location>
        <begin position="374"/>
        <end position="383"/>
    </location>
</feature>